<evidence type="ECO:0000256" key="1">
    <source>
        <dbReference type="SAM" id="MobiDB-lite"/>
    </source>
</evidence>
<organism evidence="3 4">
    <name type="scientific">Marssonina brunnea f. sp. multigermtubi (strain MB_m1)</name>
    <name type="common">Marssonina leaf spot fungus</name>
    <dbReference type="NCBI Taxonomy" id="1072389"/>
    <lineage>
        <taxon>Eukaryota</taxon>
        <taxon>Fungi</taxon>
        <taxon>Dikarya</taxon>
        <taxon>Ascomycota</taxon>
        <taxon>Pezizomycotina</taxon>
        <taxon>Leotiomycetes</taxon>
        <taxon>Helotiales</taxon>
        <taxon>Drepanopezizaceae</taxon>
        <taxon>Drepanopeziza</taxon>
    </lineage>
</organism>
<feature type="region of interest" description="Disordered" evidence="1">
    <location>
        <begin position="90"/>
        <end position="112"/>
    </location>
</feature>
<dbReference type="InterPro" id="IPR012337">
    <property type="entry name" value="RNaseH-like_sf"/>
</dbReference>
<keyword evidence="4" id="KW-1185">Reference proteome</keyword>
<dbReference type="SUPFAM" id="SSF53098">
    <property type="entry name" value="Ribonuclease H-like"/>
    <property type="match status" value="1"/>
</dbReference>
<feature type="region of interest" description="Disordered" evidence="1">
    <location>
        <begin position="642"/>
        <end position="674"/>
    </location>
</feature>
<dbReference type="InterPro" id="IPR036397">
    <property type="entry name" value="RNaseH_sf"/>
</dbReference>
<feature type="compositionally biased region" description="Polar residues" evidence="1">
    <location>
        <begin position="658"/>
        <end position="671"/>
    </location>
</feature>
<dbReference type="HOGENOM" id="CLU_358270_0_0_1"/>
<feature type="domain" description="Retroviral polymerase SH3-like" evidence="2">
    <location>
        <begin position="442"/>
        <end position="505"/>
    </location>
</feature>
<feature type="compositionally biased region" description="Polar residues" evidence="1">
    <location>
        <begin position="178"/>
        <end position="188"/>
    </location>
</feature>
<evidence type="ECO:0000313" key="4">
    <source>
        <dbReference type="Proteomes" id="UP000006753"/>
    </source>
</evidence>
<sequence>MEGRKDPYQIEFRRMAPLQGYDVGDGTWKVLKGLDKDEYDKLIYENKGLLKIFRVETAKFKLNLFRKLGEFDQKAFASYYSSDEGAYTASRQTSYKGAPSGRQSRSRRRSRSPTFKAECFKCGSSKHASLTCQFAEIGFKAAKAARIFKEREESNEASRTYQPPLPKGRPTSLGPLYRNNSLPPYKTKSNWRARSKSNSTRKDERGFAADTGSDSLSETSDIEEFAGLSWEKRISAKKLASSSIIRQFDDQRMIFIRKSDNMPLIKAKVRNRLYILSKFSKEADRMSFATKSTHHANHDDADASVMLIHPKKLAKHSTTILGKLNFDVASLFLPSMRGYRYFSELIDSWTRKTWTLLFRDRKEAKAKGISIYNTEPYSLYQNGLAERSIKTTEHCIRTALDNAELLVEFWCEAVEAQAYTRAKLRRGLKVVEDVIDEGCKVIAYVPRESLLAKTRKDKLMPSGREGIFIGYDENTTSYYKVYIPEMHSTTISSNVELSDGTFKESDGTYNQHVTRARKGRPRFANLLTVDSVRNKQIKHLPDSVTRVREGLALGTRNHSPDKTINYDLGTPSVLVATPFRVIRSQTKNAALRNKESEGAEGTSLPKSISLITETKLSEDLGDEPKGPTPFRQDHQVAQVTLTKTTGTKRKADKELPNASKTSVQPRQSWNLPGTELDKRASDTFNLGKRYARTSTFQTSLVTRKRKGLLSTEDEKAMMAILDWFDEADNVSGAEEIAMIAHAAKHDILIPITYKEAVEHPIYGKRWKEAIDAEFAALITNHT</sequence>
<feature type="region of interest" description="Disordered" evidence="1">
    <location>
        <begin position="150"/>
        <end position="215"/>
    </location>
</feature>
<dbReference type="InterPro" id="IPR039537">
    <property type="entry name" value="Retrotran_Ty1/copia-like"/>
</dbReference>
<evidence type="ECO:0000313" key="3">
    <source>
        <dbReference type="EMBL" id="EKD12542.1"/>
    </source>
</evidence>
<evidence type="ECO:0000259" key="2">
    <source>
        <dbReference type="Pfam" id="PF25597"/>
    </source>
</evidence>
<proteinExistence type="predicted"/>
<dbReference type="GO" id="GO:0003676">
    <property type="term" value="F:nucleic acid binding"/>
    <property type="evidence" value="ECO:0007669"/>
    <property type="project" value="InterPro"/>
</dbReference>
<dbReference type="EMBL" id="JH921456">
    <property type="protein sequence ID" value="EKD12542.1"/>
    <property type="molecule type" value="Genomic_DNA"/>
</dbReference>
<dbReference type="KEGG" id="mbe:MBM_09298"/>
<dbReference type="InterPro" id="IPR057670">
    <property type="entry name" value="SH3_retrovirus"/>
</dbReference>
<protein>
    <submittedName>
        <fullName evidence="3">Retrotransposon protein, putative, Ty1-copia sub-class</fullName>
    </submittedName>
</protein>
<dbReference type="OrthoDB" id="3600241at2759"/>
<dbReference type="InParanoid" id="K1WJY3"/>
<dbReference type="PANTHER" id="PTHR42648">
    <property type="entry name" value="TRANSPOSASE, PUTATIVE-RELATED"/>
    <property type="match status" value="1"/>
</dbReference>
<dbReference type="Pfam" id="PF25597">
    <property type="entry name" value="SH3_retrovirus"/>
    <property type="match status" value="1"/>
</dbReference>
<accession>K1WJY3</accession>
<dbReference type="eggNOG" id="KOG0017">
    <property type="taxonomic scope" value="Eukaryota"/>
</dbReference>
<name>K1WJY3_MARBU</name>
<dbReference type="AlphaFoldDB" id="K1WJY3"/>
<dbReference type="Proteomes" id="UP000006753">
    <property type="component" value="Unassembled WGS sequence"/>
</dbReference>
<dbReference type="PANTHER" id="PTHR42648:SF28">
    <property type="entry name" value="TRANSPOSON-ENCODED PROTEIN WITH RIBONUCLEASE H-LIKE AND RETROVIRUS ZINC FINGER-LIKE DOMAINS"/>
    <property type="match status" value="1"/>
</dbReference>
<dbReference type="Gene3D" id="3.30.420.10">
    <property type="entry name" value="Ribonuclease H-like superfamily/Ribonuclease H"/>
    <property type="match status" value="1"/>
</dbReference>
<reference evidence="3 4" key="1">
    <citation type="journal article" date="2012" name="BMC Genomics">
        <title>Sequencing the genome of Marssonina brunnea reveals fungus-poplar co-evolution.</title>
        <authorList>
            <person name="Zhu S."/>
            <person name="Cao Y.-Z."/>
            <person name="Jiang C."/>
            <person name="Tan B.-Y."/>
            <person name="Wang Z."/>
            <person name="Feng S."/>
            <person name="Zhang L."/>
            <person name="Su X.-H."/>
            <person name="Brejova B."/>
            <person name="Vinar T."/>
            <person name="Xu M."/>
            <person name="Wang M.-X."/>
            <person name="Zhang S.-G."/>
            <person name="Huang M.-R."/>
            <person name="Wu R."/>
            <person name="Zhou Y."/>
        </authorList>
    </citation>
    <scope>NUCLEOTIDE SEQUENCE [LARGE SCALE GENOMIC DNA]</scope>
    <source>
        <strain evidence="3 4">MB_m1</strain>
    </source>
</reference>
<gene>
    <name evidence="3" type="ORF">MBM_09298</name>
</gene>